<evidence type="ECO:0000256" key="1">
    <source>
        <dbReference type="ARBA" id="ARBA00004141"/>
    </source>
</evidence>
<accession>A0A8B8KP72</accession>
<evidence type="ECO:0000256" key="3">
    <source>
        <dbReference type="ARBA" id="ARBA00022692"/>
    </source>
</evidence>
<feature type="transmembrane region" description="Helical" evidence="7">
    <location>
        <begin position="327"/>
        <end position="346"/>
    </location>
</feature>
<dbReference type="PANTHER" id="PTHR14255:SF31">
    <property type="entry name" value="SULFITE EXPORTER TAUE_SAFE FAMILY PROTEIN 3-LIKE"/>
    <property type="match status" value="1"/>
</dbReference>
<feature type="transmembrane region" description="Helical" evidence="7">
    <location>
        <begin position="257"/>
        <end position="275"/>
    </location>
</feature>
<dbReference type="GeneID" id="113857429"/>
<name>A0A8B8KP72_ABRPR</name>
<dbReference type="AlphaFoldDB" id="A0A8B8KP72"/>
<dbReference type="GO" id="GO:0031464">
    <property type="term" value="C:Cul4A-RING E3 ubiquitin ligase complex"/>
    <property type="evidence" value="ECO:0007669"/>
    <property type="project" value="TreeGrafter"/>
</dbReference>
<evidence type="ECO:0000313" key="8">
    <source>
        <dbReference type="Proteomes" id="UP000694853"/>
    </source>
</evidence>
<evidence type="ECO:0000256" key="5">
    <source>
        <dbReference type="ARBA" id="ARBA00023136"/>
    </source>
</evidence>
<comment type="similarity">
    <text evidence="2">Belongs to the 4-toluene sulfonate uptake permease (TSUP) (TC 2.A.102) family.</text>
</comment>
<dbReference type="InterPro" id="IPR002781">
    <property type="entry name" value="TM_pro_TauE-like"/>
</dbReference>
<evidence type="ECO:0000256" key="2">
    <source>
        <dbReference type="ARBA" id="ARBA00009142"/>
    </source>
</evidence>
<keyword evidence="5 7" id="KW-0472">Membrane</keyword>
<evidence type="ECO:0000256" key="6">
    <source>
        <dbReference type="SAM" id="MobiDB-lite"/>
    </source>
</evidence>
<dbReference type="PANTHER" id="PTHR14255">
    <property type="entry name" value="CEREBLON"/>
    <property type="match status" value="1"/>
</dbReference>
<feature type="transmembrane region" description="Helical" evidence="7">
    <location>
        <begin position="187"/>
        <end position="205"/>
    </location>
</feature>
<dbReference type="RefSeq" id="XP_027345113.1">
    <property type="nucleotide sequence ID" value="XM_027489312.1"/>
</dbReference>
<proteinExistence type="inferred from homology"/>
<gene>
    <name evidence="9" type="primary">LOC113857429</name>
</gene>
<protein>
    <submittedName>
        <fullName evidence="9">Sulfite exporter TauE/SafE family protein 3-like isoform X2</fullName>
    </submittedName>
</protein>
<dbReference type="GO" id="GO:0016567">
    <property type="term" value="P:protein ubiquitination"/>
    <property type="evidence" value="ECO:0007669"/>
    <property type="project" value="TreeGrafter"/>
</dbReference>
<feature type="region of interest" description="Disordered" evidence="6">
    <location>
        <begin position="221"/>
        <end position="246"/>
    </location>
</feature>
<feature type="transmembrane region" description="Helical" evidence="7">
    <location>
        <begin position="160"/>
        <end position="180"/>
    </location>
</feature>
<evidence type="ECO:0000256" key="7">
    <source>
        <dbReference type="SAM" id="Phobius"/>
    </source>
</evidence>
<reference evidence="8" key="1">
    <citation type="journal article" date="2019" name="Toxins">
        <title>Detection of Abrin-Like and Prepropulchellin-Like Toxin Genes and Transcripts Using Whole Genome Sequencing and Full-Length Transcript Sequencing of Abrus precatorius.</title>
        <authorList>
            <person name="Hovde B.T."/>
            <person name="Daligault H.E."/>
            <person name="Hanschen E.R."/>
            <person name="Kunde Y.A."/>
            <person name="Johnson M.B."/>
            <person name="Starkenburg S.R."/>
            <person name="Johnson S.L."/>
        </authorList>
    </citation>
    <scope>NUCLEOTIDE SEQUENCE [LARGE SCALE GENOMIC DNA]</scope>
</reference>
<comment type="subcellular location">
    <subcellularLocation>
        <location evidence="1">Membrane</location>
        <topology evidence="1">Multi-pass membrane protein</topology>
    </subcellularLocation>
</comment>
<dbReference type="GO" id="GO:0016020">
    <property type="term" value="C:membrane"/>
    <property type="evidence" value="ECO:0007669"/>
    <property type="project" value="UniProtKB-SubCell"/>
</dbReference>
<feature type="transmembrane region" description="Helical" evidence="7">
    <location>
        <begin position="78"/>
        <end position="111"/>
    </location>
</feature>
<dbReference type="Proteomes" id="UP000694853">
    <property type="component" value="Unplaced"/>
</dbReference>
<dbReference type="Pfam" id="PF01925">
    <property type="entry name" value="TauE"/>
    <property type="match status" value="1"/>
</dbReference>
<evidence type="ECO:0000313" key="9">
    <source>
        <dbReference type="RefSeq" id="XP_027345113.1"/>
    </source>
</evidence>
<keyword evidence="8" id="KW-1185">Reference proteome</keyword>
<reference evidence="9" key="2">
    <citation type="submission" date="2025-08" db="UniProtKB">
        <authorList>
            <consortium name="RefSeq"/>
        </authorList>
    </citation>
    <scope>IDENTIFICATION</scope>
    <source>
        <tissue evidence="9">Young leaves</tissue>
    </source>
</reference>
<evidence type="ECO:0000256" key="4">
    <source>
        <dbReference type="ARBA" id="ARBA00022989"/>
    </source>
</evidence>
<keyword evidence="3 7" id="KW-0812">Transmembrane</keyword>
<organism evidence="8 9">
    <name type="scientific">Abrus precatorius</name>
    <name type="common">Indian licorice</name>
    <name type="synonym">Glycine abrus</name>
    <dbReference type="NCBI Taxonomy" id="3816"/>
    <lineage>
        <taxon>Eukaryota</taxon>
        <taxon>Viridiplantae</taxon>
        <taxon>Streptophyta</taxon>
        <taxon>Embryophyta</taxon>
        <taxon>Tracheophyta</taxon>
        <taxon>Spermatophyta</taxon>
        <taxon>Magnoliopsida</taxon>
        <taxon>eudicotyledons</taxon>
        <taxon>Gunneridae</taxon>
        <taxon>Pentapetalae</taxon>
        <taxon>rosids</taxon>
        <taxon>fabids</taxon>
        <taxon>Fabales</taxon>
        <taxon>Fabaceae</taxon>
        <taxon>Papilionoideae</taxon>
        <taxon>50 kb inversion clade</taxon>
        <taxon>NPAAA clade</taxon>
        <taxon>indigoferoid/millettioid clade</taxon>
        <taxon>Abreae</taxon>
        <taxon>Abrus</taxon>
    </lineage>
</organism>
<sequence>MAIEVKKKTSRAAATAICLVSWSLIMIHNVSLAERVLKDQKPENFLVKGKQGVMINVVDFFWKNGESSNERVWPEMKFGWRIVVGSIVGFFGAALGSIGGVGGGGIFIPMLTLIIGFDAKSSTAISKCMIMGAAGSTVYYNMRLRHPTLDLPVIDYDLALLFQPMLMLGISIGVAFNVMFADWMVTVLLIILFIGTSTKALFKGIDTWKKETNMKKEAAEMLESDSTPGYASEEDYKSLPSGSADPRDEEVPLLKNIYWKELLVLVYVWVAFLVVQIIKTYSKNCSILYWILNSLQVASATSTFAMVFSSSMSVVQYYLLERFPVPYAAYFVLIATIAALTGQHVVRKIIAIFGRASIIIFVLAFTIFVSAICLGGVGIENMVEKMENEEYMGFENICHQS</sequence>
<feature type="transmembrane region" description="Helical" evidence="7">
    <location>
        <begin position="287"/>
        <end position="307"/>
    </location>
</feature>
<feature type="transmembrane region" description="Helical" evidence="7">
    <location>
        <begin position="358"/>
        <end position="379"/>
    </location>
</feature>
<keyword evidence="4 7" id="KW-1133">Transmembrane helix</keyword>